<dbReference type="PROSITE" id="PS50102">
    <property type="entry name" value="RRM"/>
    <property type="match status" value="1"/>
</dbReference>
<sequence length="147" mass="16299">MLLKGSLAMNNNNNSSTNNNNNESSTNNNNLLSSPQQNAKIGEQEKPDPDTIKMFVGQVPRSMDENDLRRMFEEYGRVHSINVLRDKGTGASKAKLTGQNHSKISLQIVGGVISRHNSKENKLCCNLAPSPFYNIQAGCFKLQVYKT</sequence>
<dbReference type="Gene3D" id="3.30.70.330">
    <property type="match status" value="1"/>
</dbReference>
<gene>
    <name evidence="5" type="ORF">NQ317_012132</name>
</gene>
<reference evidence="5" key="1">
    <citation type="journal article" date="2023" name="Insect Mol. Biol.">
        <title>Genome sequencing provides insights into the evolution of gene families encoding plant cell wall-degrading enzymes in longhorned beetles.</title>
        <authorList>
            <person name="Shin N.R."/>
            <person name="Okamura Y."/>
            <person name="Kirsch R."/>
            <person name="Pauchet Y."/>
        </authorList>
    </citation>
    <scope>NUCLEOTIDE SEQUENCE</scope>
    <source>
        <strain evidence="5">MMC_N1</strain>
    </source>
</reference>
<feature type="region of interest" description="Disordered" evidence="3">
    <location>
        <begin position="1"/>
        <end position="35"/>
    </location>
</feature>
<dbReference type="SUPFAM" id="SSF54928">
    <property type="entry name" value="RNA-binding domain, RBD"/>
    <property type="match status" value="1"/>
</dbReference>
<dbReference type="EMBL" id="JAPWTJ010000027">
    <property type="protein sequence ID" value="KAJ8984769.1"/>
    <property type="molecule type" value="Genomic_DNA"/>
</dbReference>
<keyword evidence="6" id="KW-1185">Reference proteome</keyword>
<accession>A0ABQ9K361</accession>
<evidence type="ECO:0000259" key="4">
    <source>
        <dbReference type="PROSITE" id="PS50102"/>
    </source>
</evidence>
<dbReference type="Pfam" id="PF00076">
    <property type="entry name" value="RRM_1"/>
    <property type="match status" value="1"/>
</dbReference>
<evidence type="ECO:0000256" key="1">
    <source>
        <dbReference type="ARBA" id="ARBA00022884"/>
    </source>
</evidence>
<evidence type="ECO:0000256" key="2">
    <source>
        <dbReference type="PROSITE-ProRule" id="PRU00176"/>
    </source>
</evidence>
<dbReference type="InterPro" id="IPR012677">
    <property type="entry name" value="Nucleotide-bd_a/b_plait_sf"/>
</dbReference>
<proteinExistence type="predicted"/>
<evidence type="ECO:0000256" key="3">
    <source>
        <dbReference type="SAM" id="MobiDB-lite"/>
    </source>
</evidence>
<protein>
    <recommendedName>
        <fullName evidence="4">RRM domain-containing protein</fullName>
    </recommendedName>
</protein>
<feature type="compositionally biased region" description="Low complexity" evidence="3">
    <location>
        <begin position="10"/>
        <end position="34"/>
    </location>
</feature>
<dbReference type="InterPro" id="IPR035979">
    <property type="entry name" value="RBD_domain_sf"/>
</dbReference>
<comment type="caution">
    <text evidence="5">The sequence shown here is derived from an EMBL/GenBank/DDBJ whole genome shotgun (WGS) entry which is preliminary data.</text>
</comment>
<dbReference type="Proteomes" id="UP001162164">
    <property type="component" value="Unassembled WGS sequence"/>
</dbReference>
<keyword evidence="1 2" id="KW-0694">RNA-binding</keyword>
<organism evidence="5 6">
    <name type="scientific">Molorchus minor</name>
    <dbReference type="NCBI Taxonomy" id="1323400"/>
    <lineage>
        <taxon>Eukaryota</taxon>
        <taxon>Metazoa</taxon>
        <taxon>Ecdysozoa</taxon>
        <taxon>Arthropoda</taxon>
        <taxon>Hexapoda</taxon>
        <taxon>Insecta</taxon>
        <taxon>Pterygota</taxon>
        <taxon>Neoptera</taxon>
        <taxon>Endopterygota</taxon>
        <taxon>Coleoptera</taxon>
        <taxon>Polyphaga</taxon>
        <taxon>Cucujiformia</taxon>
        <taxon>Chrysomeloidea</taxon>
        <taxon>Cerambycidae</taxon>
        <taxon>Lamiinae</taxon>
        <taxon>Monochamini</taxon>
        <taxon>Molorchus</taxon>
    </lineage>
</organism>
<dbReference type="InterPro" id="IPR000504">
    <property type="entry name" value="RRM_dom"/>
</dbReference>
<evidence type="ECO:0000313" key="6">
    <source>
        <dbReference type="Proteomes" id="UP001162164"/>
    </source>
</evidence>
<evidence type="ECO:0000313" key="5">
    <source>
        <dbReference type="EMBL" id="KAJ8984769.1"/>
    </source>
</evidence>
<name>A0ABQ9K361_9CUCU</name>
<feature type="domain" description="RRM" evidence="4">
    <location>
        <begin position="52"/>
        <end position="130"/>
    </location>
</feature>